<dbReference type="UniPathway" id="UPA00359">
    <property type="reaction ID" value="UER00482"/>
</dbReference>
<evidence type="ECO:0000256" key="12">
    <source>
        <dbReference type="ARBA" id="ARBA00029757"/>
    </source>
</evidence>
<dbReference type="InterPro" id="IPR003758">
    <property type="entry name" value="LpxK"/>
</dbReference>
<protein>
    <recommendedName>
        <fullName evidence="4">Tetraacyldisaccharide 4'-kinase</fullName>
        <ecNumber evidence="3">2.7.1.130</ecNumber>
    </recommendedName>
    <alternativeName>
        <fullName evidence="12">Lipid A 4'-kinase</fullName>
    </alternativeName>
</protein>
<sequence>MFPIMPFYYLATWLRNKLFDLGIKKSKSYSTPVICVGNLSVGGTGKTPP</sequence>
<comment type="pathway">
    <text evidence="2">Glycolipid biosynthesis; lipid IV(A) biosynthesis; lipid IV(A) from (3R)-3-hydroxytetradecanoyl-[acyl-carrier-protein] and UDP-N-acetyl-alpha-D-glucosamine: step 6/6.</text>
</comment>
<evidence type="ECO:0000256" key="3">
    <source>
        <dbReference type="ARBA" id="ARBA00012071"/>
    </source>
</evidence>
<evidence type="ECO:0000256" key="6">
    <source>
        <dbReference type="ARBA" id="ARBA00022556"/>
    </source>
</evidence>
<keyword evidence="11" id="KW-0443">Lipid metabolism</keyword>
<dbReference type="GO" id="GO:0005524">
    <property type="term" value="F:ATP binding"/>
    <property type="evidence" value="ECO:0007669"/>
    <property type="project" value="UniProtKB-KW"/>
</dbReference>
<dbReference type="PANTHER" id="PTHR42724">
    <property type="entry name" value="TETRAACYLDISACCHARIDE 4'-KINASE"/>
    <property type="match status" value="1"/>
</dbReference>
<evidence type="ECO:0000313" key="13">
    <source>
        <dbReference type="EMBL" id="GAL81470.1"/>
    </source>
</evidence>
<keyword evidence="7 13" id="KW-0808">Transferase</keyword>
<dbReference type="GO" id="GO:0009029">
    <property type="term" value="F:lipid-A 4'-kinase activity"/>
    <property type="evidence" value="ECO:0007669"/>
    <property type="project" value="UniProtKB-EC"/>
</dbReference>
<comment type="function">
    <text evidence="1">Transfers the gamma-phosphate of ATP to the 4'-position of a tetraacyldisaccharide 1-phosphate intermediate (termed DS-1-P) to form tetraacyldisaccharide 1,4'-bis-phosphate (lipid IVA).</text>
</comment>
<dbReference type="EMBL" id="BBNU01000016">
    <property type="protein sequence ID" value="GAL81470.1"/>
    <property type="molecule type" value="Genomic_DNA"/>
</dbReference>
<reference evidence="13" key="1">
    <citation type="journal article" date="2014" name="Genome Announc.">
        <title>Draft Genome Sequences of Marine Flavobacterium Algibacter lectus Strains SS8 and NR4.</title>
        <authorList>
            <person name="Takatani N."/>
            <person name="Nakanishi M."/>
            <person name="Meirelles P."/>
            <person name="Mino S."/>
            <person name="Suda W."/>
            <person name="Oshima K."/>
            <person name="Hattori M."/>
            <person name="Ohkuma M."/>
            <person name="Hosokawa M."/>
            <person name="Miyashita K."/>
            <person name="Thompson F.L."/>
            <person name="Niwa A."/>
            <person name="Sawabe T."/>
            <person name="Sawabe T."/>
        </authorList>
    </citation>
    <scope>NUCLEOTIDE SEQUENCE [LARGE SCALE GENOMIC DNA]</scope>
    <source>
        <strain evidence="13">JCM 19274</strain>
    </source>
</reference>
<accession>A0A090WWH9</accession>
<evidence type="ECO:0000256" key="7">
    <source>
        <dbReference type="ARBA" id="ARBA00022679"/>
    </source>
</evidence>
<dbReference type="EC" id="2.7.1.130" evidence="3"/>
<evidence type="ECO:0000256" key="11">
    <source>
        <dbReference type="ARBA" id="ARBA00023098"/>
    </source>
</evidence>
<dbReference type="GO" id="GO:0009244">
    <property type="term" value="P:lipopolysaccharide core region biosynthetic process"/>
    <property type="evidence" value="ECO:0007669"/>
    <property type="project" value="TreeGrafter"/>
</dbReference>
<evidence type="ECO:0000256" key="5">
    <source>
        <dbReference type="ARBA" id="ARBA00022516"/>
    </source>
</evidence>
<name>A0A090WWH9_9FLAO</name>
<keyword evidence="6" id="KW-0441">Lipid A biosynthesis</keyword>
<comment type="caution">
    <text evidence="13">The sequence shown here is derived from an EMBL/GenBank/DDBJ whole genome shotgun (WGS) entry which is preliminary data.</text>
</comment>
<organism evidence="13 14">
    <name type="scientific">Algibacter lectus</name>
    <dbReference type="NCBI Taxonomy" id="221126"/>
    <lineage>
        <taxon>Bacteria</taxon>
        <taxon>Pseudomonadati</taxon>
        <taxon>Bacteroidota</taxon>
        <taxon>Flavobacteriia</taxon>
        <taxon>Flavobacteriales</taxon>
        <taxon>Flavobacteriaceae</taxon>
        <taxon>Algibacter</taxon>
    </lineage>
</organism>
<keyword evidence="10" id="KW-0067">ATP-binding</keyword>
<dbReference type="AlphaFoldDB" id="A0A090WWH9"/>
<proteinExistence type="predicted"/>
<keyword evidence="9 13" id="KW-0418">Kinase</keyword>
<dbReference type="GO" id="GO:0005886">
    <property type="term" value="C:plasma membrane"/>
    <property type="evidence" value="ECO:0007669"/>
    <property type="project" value="TreeGrafter"/>
</dbReference>
<evidence type="ECO:0000256" key="4">
    <source>
        <dbReference type="ARBA" id="ARBA00016436"/>
    </source>
</evidence>
<evidence type="ECO:0000256" key="9">
    <source>
        <dbReference type="ARBA" id="ARBA00022777"/>
    </source>
</evidence>
<dbReference type="GO" id="GO:0009245">
    <property type="term" value="P:lipid A biosynthetic process"/>
    <property type="evidence" value="ECO:0007669"/>
    <property type="project" value="UniProtKB-KW"/>
</dbReference>
<keyword evidence="5" id="KW-0444">Lipid biosynthesis</keyword>
<dbReference type="Proteomes" id="UP000029643">
    <property type="component" value="Unassembled WGS sequence"/>
</dbReference>
<dbReference type="PANTHER" id="PTHR42724:SF1">
    <property type="entry name" value="TETRAACYLDISACCHARIDE 4'-KINASE, MITOCHONDRIAL-RELATED"/>
    <property type="match status" value="1"/>
</dbReference>
<evidence type="ECO:0000256" key="10">
    <source>
        <dbReference type="ARBA" id="ARBA00022840"/>
    </source>
</evidence>
<evidence type="ECO:0000256" key="8">
    <source>
        <dbReference type="ARBA" id="ARBA00022741"/>
    </source>
</evidence>
<dbReference type="Pfam" id="PF02606">
    <property type="entry name" value="LpxK"/>
    <property type="match status" value="1"/>
</dbReference>
<keyword evidence="8" id="KW-0547">Nucleotide-binding</keyword>
<evidence type="ECO:0000313" key="14">
    <source>
        <dbReference type="Proteomes" id="UP000029643"/>
    </source>
</evidence>
<gene>
    <name evidence="13" type="ORF">JCM19274_1697</name>
</gene>
<evidence type="ECO:0000256" key="1">
    <source>
        <dbReference type="ARBA" id="ARBA00002274"/>
    </source>
</evidence>
<evidence type="ECO:0000256" key="2">
    <source>
        <dbReference type="ARBA" id="ARBA00004870"/>
    </source>
</evidence>